<evidence type="ECO:0000313" key="1">
    <source>
        <dbReference type="EMBL" id="CAH9092888.1"/>
    </source>
</evidence>
<keyword evidence="2" id="KW-1185">Reference proteome</keyword>
<accession>A0A9P0ZAF4</accession>
<gene>
    <name evidence="1" type="ORF">CEURO_LOCUS12147</name>
</gene>
<protein>
    <submittedName>
        <fullName evidence="1">Uncharacterized protein</fullName>
    </submittedName>
</protein>
<reference evidence="1" key="1">
    <citation type="submission" date="2022-07" db="EMBL/GenBank/DDBJ databases">
        <authorList>
            <person name="Macas J."/>
            <person name="Novak P."/>
            <person name="Neumann P."/>
        </authorList>
    </citation>
    <scope>NUCLEOTIDE SEQUENCE</scope>
</reference>
<dbReference type="Proteomes" id="UP001152484">
    <property type="component" value="Unassembled WGS sequence"/>
</dbReference>
<organism evidence="1 2">
    <name type="scientific">Cuscuta europaea</name>
    <name type="common">European dodder</name>
    <dbReference type="NCBI Taxonomy" id="41803"/>
    <lineage>
        <taxon>Eukaryota</taxon>
        <taxon>Viridiplantae</taxon>
        <taxon>Streptophyta</taxon>
        <taxon>Embryophyta</taxon>
        <taxon>Tracheophyta</taxon>
        <taxon>Spermatophyta</taxon>
        <taxon>Magnoliopsida</taxon>
        <taxon>eudicotyledons</taxon>
        <taxon>Gunneridae</taxon>
        <taxon>Pentapetalae</taxon>
        <taxon>asterids</taxon>
        <taxon>lamiids</taxon>
        <taxon>Solanales</taxon>
        <taxon>Convolvulaceae</taxon>
        <taxon>Cuscuteae</taxon>
        <taxon>Cuscuta</taxon>
        <taxon>Cuscuta subgen. Cuscuta</taxon>
    </lineage>
</organism>
<dbReference type="EMBL" id="CAMAPE010000029">
    <property type="protein sequence ID" value="CAH9092888.1"/>
    <property type="molecule type" value="Genomic_DNA"/>
</dbReference>
<feature type="non-terminal residue" evidence="1">
    <location>
        <position position="80"/>
    </location>
</feature>
<name>A0A9P0ZAF4_CUSEU</name>
<proteinExistence type="predicted"/>
<dbReference type="AlphaFoldDB" id="A0A9P0ZAF4"/>
<sequence length="80" mass="9123">MYEEKVVENPSMGAVELKNLIKAEYKLNVSESMASRALKAIEEKNQTAFKDQFKKIRNYAEECLQSIPNSTVVIKTVRVV</sequence>
<dbReference type="OrthoDB" id="1102090at2759"/>
<comment type="caution">
    <text evidence="1">The sequence shown here is derived from an EMBL/GenBank/DDBJ whole genome shotgun (WGS) entry which is preliminary data.</text>
</comment>
<evidence type="ECO:0000313" key="2">
    <source>
        <dbReference type="Proteomes" id="UP001152484"/>
    </source>
</evidence>